<dbReference type="InParanoid" id="A0A2K1IJG6"/>
<reference evidence="1 3" key="2">
    <citation type="journal article" date="2018" name="Plant J.">
        <title>The Physcomitrella patens chromosome-scale assembly reveals moss genome structure and evolution.</title>
        <authorList>
            <person name="Lang D."/>
            <person name="Ullrich K.K."/>
            <person name="Murat F."/>
            <person name="Fuchs J."/>
            <person name="Jenkins J."/>
            <person name="Haas F.B."/>
            <person name="Piednoel M."/>
            <person name="Gundlach H."/>
            <person name="Van Bel M."/>
            <person name="Meyberg R."/>
            <person name="Vives C."/>
            <person name="Morata J."/>
            <person name="Symeonidi A."/>
            <person name="Hiss M."/>
            <person name="Muchero W."/>
            <person name="Kamisugi Y."/>
            <person name="Saleh O."/>
            <person name="Blanc G."/>
            <person name="Decker E.L."/>
            <person name="van Gessel N."/>
            <person name="Grimwood J."/>
            <person name="Hayes R.D."/>
            <person name="Graham S.W."/>
            <person name="Gunter L.E."/>
            <person name="McDaniel S.F."/>
            <person name="Hoernstein S.N.W."/>
            <person name="Larsson A."/>
            <person name="Li F.W."/>
            <person name="Perroud P.F."/>
            <person name="Phillips J."/>
            <person name="Ranjan P."/>
            <person name="Rokshar D.S."/>
            <person name="Rothfels C.J."/>
            <person name="Schneider L."/>
            <person name="Shu S."/>
            <person name="Stevenson D.W."/>
            <person name="Thummler F."/>
            <person name="Tillich M."/>
            <person name="Villarreal Aguilar J.C."/>
            <person name="Widiez T."/>
            <person name="Wong G.K."/>
            <person name="Wymore A."/>
            <person name="Zhang Y."/>
            <person name="Zimmer A.D."/>
            <person name="Quatrano R.S."/>
            <person name="Mayer K.F.X."/>
            <person name="Goodstein D."/>
            <person name="Casacuberta J.M."/>
            <person name="Vandepoele K."/>
            <person name="Reski R."/>
            <person name="Cuming A.C."/>
            <person name="Tuskan G.A."/>
            <person name="Maumus F."/>
            <person name="Salse J."/>
            <person name="Schmutz J."/>
            <person name="Rensing S.A."/>
        </authorList>
    </citation>
    <scope>NUCLEOTIDE SEQUENCE [LARGE SCALE GENOMIC DNA]</scope>
    <source>
        <strain evidence="2 3">cv. Gransden 2004</strain>
    </source>
</reference>
<organism evidence="1">
    <name type="scientific">Physcomitrium patens</name>
    <name type="common">Spreading-leaved earth moss</name>
    <name type="synonym">Physcomitrella patens</name>
    <dbReference type="NCBI Taxonomy" id="3218"/>
    <lineage>
        <taxon>Eukaryota</taxon>
        <taxon>Viridiplantae</taxon>
        <taxon>Streptophyta</taxon>
        <taxon>Embryophyta</taxon>
        <taxon>Bryophyta</taxon>
        <taxon>Bryophytina</taxon>
        <taxon>Bryopsida</taxon>
        <taxon>Funariidae</taxon>
        <taxon>Funariales</taxon>
        <taxon>Funariaceae</taxon>
        <taxon>Physcomitrium</taxon>
    </lineage>
</organism>
<reference evidence="2" key="3">
    <citation type="submission" date="2020-12" db="UniProtKB">
        <authorList>
            <consortium name="EnsemblPlants"/>
        </authorList>
    </citation>
    <scope>IDENTIFICATION</scope>
</reference>
<evidence type="ECO:0000313" key="3">
    <source>
        <dbReference type="Proteomes" id="UP000006727"/>
    </source>
</evidence>
<name>A0A2K1IJG6_PHYPA</name>
<dbReference type="EnsemblPlants" id="Pp3c23_15240V3.1">
    <property type="protein sequence ID" value="Pp3c23_15240V3.1"/>
    <property type="gene ID" value="Pp3c23_15240"/>
</dbReference>
<evidence type="ECO:0000313" key="2">
    <source>
        <dbReference type="EnsemblPlants" id="Pp3c23_15240V3.1"/>
    </source>
</evidence>
<evidence type="ECO:0000313" key="1">
    <source>
        <dbReference type="EMBL" id="PNR29415.1"/>
    </source>
</evidence>
<dbReference type="Proteomes" id="UP000006727">
    <property type="component" value="Chromosome 23"/>
</dbReference>
<dbReference type="Gramene" id="Pp3c23_15240V3.1">
    <property type="protein sequence ID" value="Pp3c23_15240V3.1"/>
    <property type="gene ID" value="Pp3c23_15240"/>
</dbReference>
<protein>
    <submittedName>
        <fullName evidence="1 2">Uncharacterized protein</fullName>
    </submittedName>
</protein>
<sequence length="92" mass="10046">MRRAVVIDQRVVAWRFDVEARQAVGEPSYCAQQHQEQSRRGQTEPFSGRTIGCNVHGGRVSKKGGAVPDCGSLFSLTFVIASSQALLWGQPS</sequence>
<dbReference type="AlphaFoldDB" id="A0A2K1IJG6"/>
<dbReference type="PaxDb" id="3218-PP1S156_87V6.1"/>
<reference evidence="1 3" key="1">
    <citation type="journal article" date="2008" name="Science">
        <title>The Physcomitrella genome reveals evolutionary insights into the conquest of land by plants.</title>
        <authorList>
            <person name="Rensing S."/>
            <person name="Lang D."/>
            <person name="Zimmer A."/>
            <person name="Terry A."/>
            <person name="Salamov A."/>
            <person name="Shapiro H."/>
            <person name="Nishiyama T."/>
            <person name="Perroud P.-F."/>
            <person name="Lindquist E."/>
            <person name="Kamisugi Y."/>
            <person name="Tanahashi T."/>
            <person name="Sakakibara K."/>
            <person name="Fujita T."/>
            <person name="Oishi K."/>
            <person name="Shin-I T."/>
            <person name="Kuroki Y."/>
            <person name="Toyoda A."/>
            <person name="Suzuki Y."/>
            <person name="Hashimoto A."/>
            <person name="Yamaguchi K."/>
            <person name="Sugano A."/>
            <person name="Kohara Y."/>
            <person name="Fujiyama A."/>
            <person name="Anterola A."/>
            <person name="Aoki S."/>
            <person name="Ashton N."/>
            <person name="Barbazuk W.B."/>
            <person name="Barker E."/>
            <person name="Bennetzen J."/>
            <person name="Bezanilla M."/>
            <person name="Blankenship R."/>
            <person name="Cho S.H."/>
            <person name="Dutcher S."/>
            <person name="Estelle M."/>
            <person name="Fawcett J.A."/>
            <person name="Gundlach H."/>
            <person name="Hanada K."/>
            <person name="Heyl A."/>
            <person name="Hicks K.A."/>
            <person name="Hugh J."/>
            <person name="Lohr M."/>
            <person name="Mayer K."/>
            <person name="Melkozernov A."/>
            <person name="Murata T."/>
            <person name="Nelson D."/>
            <person name="Pils B."/>
            <person name="Prigge M."/>
            <person name="Reiss B."/>
            <person name="Renner T."/>
            <person name="Rombauts S."/>
            <person name="Rushton P."/>
            <person name="Sanderfoot A."/>
            <person name="Schween G."/>
            <person name="Shiu S.-H."/>
            <person name="Stueber K."/>
            <person name="Theodoulou F.L."/>
            <person name="Tu H."/>
            <person name="Van de Peer Y."/>
            <person name="Verrier P.J."/>
            <person name="Waters E."/>
            <person name="Wood A."/>
            <person name="Yang L."/>
            <person name="Cove D."/>
            <person name="Cuming A."/>
            <person name="Hasebe M."/>
            <person name="Lucas S."/>
            <person name="Mishler D.B."/>
            <person name="Reski R."/>
            <person name="Grigoriev I."/>
            <person name="Quatrano R.S."/>
            <person name="Boore J.L."/>
        </authorList>
    </citation>
    <scope>NUCLEOTIDE SEQUENCE [LARGE SCALE GENOMIC DNA]</scope>
    <source>
        <strain evidence="2 3">cv. Gransden 2004</strain>
    </source>
</reference>
<dbReference type="EMBL" id="ABEU02000023">
    <property type="protein sequence ID" value="PNR29415.1"/>
    <property type="molecule type" value="Genomic_DNA"/>
</dbReference>
<keyword evidence="3" id="KW-1185">Reference proteome</keyword>
<gene>
    <name evidence="1" type="ORF">PHYPA_028108</name>
</gene>
<accession>A0A2K1IJG6</accession>
<proteinExistence type="predicted"/>